<name>A0A5B8R2R3_9GAMM</name>
<protein>
    <submittedName>
        <fullName evidence="1">Uncharacterized protein</fullName>
    </submittedName>
</protein>
<organism evidence="1">
    <name type="scientific">Shewanella decolorationis</name>
    <dbReference type="NCBI Taxonomy" id="256839"/>
    <lineage>
        <taxon>Bacteria</taxon>
        <taxon>Pseudomonadati</taxon>
        <taxon>Pseudomonadota</taxon>
        <taxon>Gammaproteobacteria</taxon>
        <taxon>Alteromonadales</taxon>
        <taxon>Shewanellaceae</taxon>
        <taxon>Shewanella</taxon>
    </lineage>
</organism>
<sequence length="119" mass="13240">MMPDKLLNTLANFEQWRSNKPSRGSAIPENLRQQAIALLPHYSKTTIVKKLRISHEQFNTWLTANSSSDVSNHFISLPNATPITESLSISLKFNNGNSLAVSGEVSETRFAQLIEAIKS</sequence>
<evidence type="ECO:0000313" key="1">
    <source>
        <dbReference type="EMBL" id="QDZ93114.1"/>
    </source>
</evidence>
<dbReference type="AlphaFoldDB" id="A0A5B8R2R3"/>
<dbReference type="EMBL" id="CP031775">
    <property type="protein sequence ID" value="QDZ93114.1"/>
    <property type="molecule type" value="Genomic_DNA"/>
</dbReference>
<reference evidence="1" key="1">
    <citation type="journal article" date="2019" name="Ecotoxicol. Environ. Saf.">
        <title>Microbial characterization of heavy metal resistant bacterial strains isolated from an electroplating wastewater treatment plant.</title>
        <authorList>
            <person name="Cai X."/>
            <person name="Zheng X."/>
            <person name="Zhang D."/>
            <person name="Iqbal W."/>
            <person name="Liu C."/>
            <person name="Yang B."/>
            <person name="Zhao X."/>
            <person name="Lu X."/>
            <person name="Mao Y."/>
        </authorList>
    </citation>
    <scope>NUCLEOTIDE SEQUENCE [LARGE SCALE GENOMIC DNA]</scope>
    <source>
        <strain evidence="1">Ni1-3</strain>
    </source>
</reference>
<dbReference type="RefSeq" id="WP_086904927.1">
    <property type="nucleotide sequence ID" value="NZ_CP076856.1"/>
</dbReference>
<proteinExistence type="predicted"/>
<accession>A0A5B8R2R3</accession>
<gene>
    <name evidence="1" type="ORF">D0436_23270</name>
</gene>